<dbReference type="RefSeq" id="WP_207132774.1">
    <property type="nucleotide sequence ID" value="NZ_JAFLNA010000001.1"/>
</dbReference>
<dbReference type="EMBL" id="JAFLNA010000001">
    <property type="protein sequence ID" value="MBO0129205.1"/>
    <property type="molecule type" value="Genomic_DNA"/>
</dbReference>
<dbReference type="InterPro" id="IPR021361">
    <property type="entry name" value="Tad2-like_dom"/>
</dbReference>
<feature type="domain" description="Thoeris anti-defense 2-like" evidence="1">
    <location>
        <begin position="1"/>
        <end position="62"/>
    </location>
</feature>
<dbReference type="Proteomes" id="UP000664699">
    <property type="component" value="Unassembled WGS sequence"/>
</dbReference>
<sequence length="71" mass="7638">MNYGQALEAIKRGGAARRAVGSVVRLVERGTPMAYIEIIEAGVGRRPFVPSVADQLAEDWQIAMAPVKEVA</sequence>
<accession>A0ABS3EB84</accession>
<evidence type="ECO:0000313" key="3">
    <source>
        <dbReference type="Proteomes" id="UP000664699"/>
    </source>
</evidence>
<dbReference type="Pfam" id="PF11195">
    <property type="entry name" value="Tad2-like"/>
    <property type="match status" value="1"/>
</dbReference>
<reference evidence="2 3" key="1">
    <citation type="submission" date="2021-03" db="EMBL/GenBank/DDBJ databases">
        <title>Whole genome sequence of Agrobacterium sp. strain Rnr.</title>
        <authorList>
            <person name="Mafakheri H."/>
            <person name="Taghavi S.M."/>
            <person name="Nemanja K."/>
            <person name="Osdaghi E."/>
        </authorList>
    </citation>
    <scope>NUCLEOTIDE SEQUENCE [LARGE SCALE GENOMIC DNA]</scope>
    <source>
        <strain evidence="2 3">Rnr</strain>
    </source>
</reference>
<comment type="caution">
    <text evidence="2">The sequence shown here is derived from an EMBL/GenBank/DDBJ whole genome shotgun (WGS) entry which is preliminary data.</text>
</comment>
<name>A0ABS3EB84_9HYPH</name>
<evidence type="ECO:0000259" key="1">
    <source>
        <dbReference type="Pfam" id="PF11195"/>
    </source>
</evidence>
<organism evidence="2 3">
    <name type="scientific">Agrobacterium burrii</name>
    <dbReference type="NCBI Taxonomy" id="2815339"/>
    <lineage>
        <taxon>Bacteria</taxon>
        <taxon>Pseudomonadati</taxon>
        <taxon>Pseudomonadota</taxon>
        <taxon>Alphaproteobacteria</taxon>
        <taxon>Hyphomicrobiales</taxon>
        <taxon>Rhizobiaceae</taxon>
        <taxon>Rhizobium/Agrobacterium group</taxon>
        <taxon>Agrobacterium</taxon>
        <taxon>Agrobacterium tumefaciens complex</taxon>
    </lineage>
</organism>
<keyword evidence="3" id="KW-1185">Reference proteome</keyword>
<gene>
    <name evidence="2" type="ORF">JZX89_00435</name>
</gene>
<proteinExistence type="predicted"/>
<protein>
    <submittedName>
        <fullName evidence="2">DUF2829 domain-containing protein</fullName>
    </submittedName>
</protein>
<evidence type="ECO:0000313" key="2">
    <source>
        <dbReference type="EMBL" id="MBO0129205.1"/>
    </source>
</evidence>